<dbReference type="Gene3D" id="3.90.1640.30">
    <property type="match status" value="1"/>
</dbReference>
<evidence type="ECO:0000256" key="1">
    <source>
        <dbReference type="ARBA" id="ARBA00005915"/>
    </source>
</evidence>
<keyword evidence="4" id="KW-0378">Hydrolase</keyword>
<dbReference type="InterPro" id="IPR051673">
    <property type="entry name" value="SSDNA_exonuclease_RecJ"/>
</dbReference>
<dbReference type="PANTHER" id="PTHR30255">
    <property type="entry name" value="SINGLE-STRANDED-DNA-SPECIFIC EXONUCLEASE RECJ"/>
    <property type="match status" value="1"/>
</dbReference>
<dbReference type="GO" id="GO:0006310">
    <property type="term" value="P:DNA recombination"/>
    <property type="evidence" value="ECO:0007669"/>
    <property type="project" value="InterPro"/>
</dbReference>
<gene>
    <name evidence="9" type="ORF">GMO_02330</name>
</gene>
<evidence type="ECO:0000256" key="5">
    <source>
        <dbReference type="ARBA" id="ARBA00022839"/>
    </source>
</evidence>
<dbReference type="Proteomes" id="UP000004949">
    <property type="component" value="Unassembled WGS sequence"/>
</dbReference>
<dbReference type="STRING" id="1088869.GMO_02330"/>
<dbReference type="Gene3D" id="3.10.310.30">
    <property type="match status" value="1"/>
</dbReference>
<protein>
    <recommendedName>
        <fullName evidence="2">Single-stranded-DNA-specific exonuclease RecJ</fullName>
    </recommendedName>
</protein>
<dbReference type="AlphaFoldDB" id="G6XFG8"/>
<dbReference type="InterPro" id="IPR038763">
    <property type="entry name" value="DHH_sf"/>
</dbReference>
<dbReference type="SUPFAM" id="SSF64182">
    <property type="entry name" value="DHH phosphoesterases"/>
    <property type="match status" value="1"/>
</dbReference>
<feature type="domain" description="DHHA1" evidence="7">
    <location>
        <begin position="378"/>
        <end position="471"/>
    </location>
</feature>
<name>G6XFG8_9PROT</name>
<evidence type="ECO:0000256" key="2">
    <source>
        <dbReference type="ARBA" id="ARBA00019841"/>
    </source>
</evidence>
<dbReference type="InterPro" id="IPR001667">
    <property type="entry name" value="DDH_dom"/>
</dbReference>
<feature type="domain" description="RecJ OB" evidence="8">
    <location>
        <begin position="485"/>
        <end position="596"/>
    </location>
</feature>
<dbReference type="InterPro" id="IPR004610">
    <property type="entry name" value="RecJ"/>
</dbReference>
<keyword evidence="3" id="KW-0540">Nuclease</keyword>
<dbReference type="InterPro" id="IPR041122">
    <property type="entry name" value="RecJ_OB"/>
</dbReference>
<evidence type="ECO:0000256" key="4">
    <source>
        <dbReference type="ARBA" id="ARBA00022801"/>
    </source>
</evidence>
<dbReference type="GO" id="GO:0006281">
    <property type="term" value="P:DNA repair"/>
    <property type="evidence" value="ECO:0007669"/>
    <property type="project" value="InterPro"/>
</dbReference>
<comment type="caution">
    <text evidence="9">The sequence shown here is derived from an EMBL/GenBank/DDBJ whole genome shotgun (WGS) entry which is preliminary data.</text>
</comment>
<keyword evidence="10" id="KW-1185">Reference proteome</keyword>
<proteinExistence type="inferred from homology"/>
<dbReference type="NCBIfam" id="TIGR00644">
    <property type="entry name" value="recJ"/>
    <property type="match status" value="1"/>
</dbReference>
<dbReference type="EMBL" id="AGQV01000001">
    <property type="protein sequence ID" value="EHH68926.1"/>
    <property type="molecule type" value="Genomic_DNA"/>
</dbReference>
<dbReference type="RefSeq" id="WP_008850383.1">
    <property type="nucleotide sequence ID" value="NZ_AGQV01000001.1"/>
</dbReference>
<reference evidence="9 10" key="1">
    <citation type="submission" date="2011-10" db="EMBL/GenBank/DDBJ databases">
        <title>Genome sequence of Gluconobacter morbifer G707, isolated from Drosophila gut.</title>
        <authorList>
            <person name="Lee W.-J."/>
            <person name="Kim E.-K."/>
        </authorList>
    </citation>
    <scope>NUCLEOTIDE SEQUENCE [LARGE SCALE GENOMIC DNA]</scope>
    <source>
        <strain evidence="9 10">G707</strain>
    </source>
</reference>
<evidence type="ECO:0000259" key="7">
    <source>
        <dbReference type="Pfam" id="PF02272"/>
    </source>
</evidence>
<dbReference type="eggNOG" id="COG0608">
    <property type="taxonomic scope" value="Bacteria"/>
</dbReference>
<dbReference type="InterPro" id="IPR003156">
    <property type="entry name" value="DHHA1_dom"/>
</dbReference>
<comment type="similarity">
    <text evidence="1">Belongs to the RecJ family.</text>
</comment>
<dbReference type="OrthoDB" id="9809852at2"/>
<sequence>MLDDDTAPVLGVSRSAGNRRWEWRDPRLAEADNRLVLKLAQQAAIPELLARILAARGVVLPQEAASFLDPRLRDAMPDPSCLQDMDRAAERLAQAVRNQEHVGLFGDYDVDGACGTALVCHTLREFGCTVKTHIPDRITEGYGPNTAALEKLVSEGATLLVCIDCGTAAIDILNGAADQTDIIVLDHHKPDGAALPNTITVNPNRLDCTSGLGDLCATAVAFLTMVATLRVLRREGWFTDGRTPPDLLKRLDLTALATICDVMPLTGLNRALVMQGLRVMSRGERLGLATLSSVAGVKDDASAMSCGFALGPRINAGGRIAKADLGLRLLLSDDVVEARALAEELDRVNRQRQTVESTILDVAMQQAEQQLEASHGVIFLHGESWHPGVVGIVAGRLKERFNRPALVGALTDGIIKGSGRSVPGIDLGTAIIAARQAGLLLTGGGHAMAAGFSLAAERADDFHAWLDERLADARALPPQEALRLDGIMTLRGASVEVAEQLSRLEPFGPGNPEPVLAVSNVRCVKSDRIGKDGNTLRVLLQGEDGGTRLKGLIFRAADKPFAALLEDRTMPLLHVAGTLRAETWQERKSLTFFISDAASA</sequence>
<evidence type="ECO:0000313" key="9">
    <source>
        <dbReference type="EMBL" id="EHH68926.1"/>
    </source>
</evidence>
<dbReference type="Pfam" id="PF17768">
    <property type="entry name" value="RecJ_OB"/>
    <property type="match status" value="1"/>
</dbReference>
<feature type="domain" description="DDH" evidence="6">
    <location>
        <begin position="102"/>
        <end position="224"/>
    </location>
</feature>
<evidence type="ECO:0000259" key="8">
    <source>
        <dbReference type="Pfam" id="PF17768"/>
    </source>
</evidence>
<keyword evidence="5 9" id="KW-0269">Exonuclease</keyword>
<evidence type="ECO:0000259" key="6">
    <source>
        <dbReference type="Pfam" id="PF01368"/>
    </source>
</evidence>
<dbReference type="PATRIC" id="fig|1088869.3.peg.235"/>
<accession>G6XFG8</accession>
<dbReference type="GO" id="GO:0003676">
    <property type="term" value="F:nucleic acid binding"/>
    <property type="evidence" value="ECO:0007669"/>
    <property type="project" value="InterPro"/>
</dbReference>
<dbReference type="Pfam" id="PF02272">
    <property type="entry name" value="DHHA1"/>
    <property type="match status" value="1"/>
</dbReference>
<organism evidence="9 10">
    <name type="scientific">Gluconobacter morbifer G707</name>
    <dbReference type="NCBI Taxonomy" id="1088869"/>
    <lineage>
        <taxon>Bacteria</taxon>
        <taxon>Pseudomonadati</taxon>
        <taxon>Pseudomonadota</taxon>
        <taxon>Alphaproteobacteria</taxon>
        <taxon>Acetobacterales</taxon>
        <taxon>Acetobacteraceae</taxon>
        <taxon>Gluconobacter</taxon>
    </lineage>
</organism>
<evidence type="ECO:0000313" key="10">
    <source>
        <dbReference type="Proteomes" id="UP000004949"/>
    </source>
</evidence>
<dbReference type="GO" id="GO:0008409">
    <property type="term" value="F:5'-3' exonuclease activity"/>
    <property type="evidence" value="ECO:0007669"/>
    <property type="project" value="InterPro"/>
</dbReference>
<dbReference type="PANTHER" id="PTHR30255:SF2">
    <property type="entry name" value="SINGLE-STRANDED-DNA-SPECIFIC EXONUCLEASE RECJ"/>
    <property type="match status" value="1"/>
</dbReference>
<dbReference type="Pfam" id="PF01368">
    <property type="entry name" value="DHH"/>
    <property type="match status" value="1"/>
</dbReference>
<evidence type="ECO:0000256" key="3">
    <source>
        <dbReference type="ARBA" id="ARBA00022722"/>
    </source>
</evidence>